<proteinExistence type="predicted"/>
<dbReference type="AlphaFoldDB" id="A0A0L8I9M6"/>
<dbReference type="EMBL" id="KQ416268">
    <property type="protein sequence ID" value="KOF97720.1"/>
    <property type="molecule type" value="Genomic_DNA"/>
</dbReference>
<gene>
    <name evidence="1" type="ORF">OCBIM_22028717mg</name>
</gene>
<protein>
    <submittedName>
        <fullName evidence="1">Uncharacterized protein</fullName>
    </submittedName>
</protein>
<evidence type="ECO:0000313" key="1">
    <source>
        <dbReference type="EMBL" id="KOF97720.1"/>
    </source>
</evidence>
<reference evidence="1" key="1">
    <citation type="submission" date="2015-07" db="EMBL/GenBank/DDBJ databases">
        <title>MeaNS - Measles Nucleotide Surveillance Program.</title>
        <authorList>
            <person name="Tran T."/>
            <person name="Druce J."/>
        </authorList>
    </citation>
    <scope>NUCLEOTIDE SEQUENCE</scope>
    <source>
        <strain evidence="1">UCB-OBI-ISO-001</strain>
        <tissue evidence="1">Gonad</tissue>
    </source>
</reference>
<accession>A0A0L8I9M6</accession>
<name>A0A0L8I9M6_OCTBM</name>
<sequence>MINSENIFQISLIIYSLFPTIDFLINSNNVEYPNSCFIGSVYINTEMTLKVFRLNNSIHRVK</sequence>
<organism evidence="1">
    <name type="scientific">Octopus bimaculoides</name>
    <name type="common">California two-spotted octopus</name>
    <dbReference type="NCBI Taxonomy" id="37653"/>
    <lineage>
        <taxon>Eukaryota</taxon>
        <taxon>Metazoa</taxon>
        <taxon>Spiralia</taxon>
        <taxon>Lophotrochozoa</taxon>
        <taxon>Mollusca</taxon>
        <taxon>Cephalopoda</taxon>
        <taxon>Coleoidea</taxon>
        <taxon>Octopodiformes</taxon>
        <taxon>Octopoda</taxon>
        <taxon>Incirrata</taxon>
        <taxon>Octopodidae</taxon>
        <taxon>Octopus</taxon>
    </lineage>
</organism>